<organism evidence="2 3">
    <name type="scientific">Melipona quadrifasciata</name>
    <dbReference type="NCBI Taxonomy" id="166423"/>
    <lineage>
        <taxon>Eukaryota</taxon>
        <taxon>Metazoa</taxon>
        <taxon>Ecdysozoa</taxon>
        <taxon>Arthropoda</taxon>
        <taxon>Hexapoda</taxon>
        <taxon>Insecta</taxon>
        <taxon>Pterygota</taxon>
        <taxon>Neoptera</taxon>
        <taxon>Endopterygota</taxon>
        <taxon>Hymenoptera</taxon>
        <taxon>Apocrita</taxon>
        <taxon>Aculeata</taxon>
        <taxon>Apoidea</taxon>
        <taxon>Anthophila</taxon>
        <taxon>Apidae</taxon>
        <taxon>Melipona</taxon>
    </lineage>
</organism>
<dbReference type="Proteomes" id="UP000053105">
    <property type="component" value="Unassembled WGS sequence"/>
</dbReference>
<reference evidence="2 3" key="1">
    <citation type="submission" date="2015-07" db="EMBL/GenBank/DDBJ databases">
        <title>The genome of Melipona quadrifasciata.</title>
        <authorList>
            <person name="Pan H."/>
            <person name="Kapheim K."/>
        </authorList>
    </citation>
    <scope>NUCLEOTIDE SEQUENCE [LARGE SCALE GENOMIC DNA]</scope>
    <source>
        <strain evidence="2">0111107301</strain>
        <tissue evidence="2">Whole body</tissue>
    </source>
</reference>
<sequence length="128" mass="14479">MRKSLLRILLLFTSQQETHESRAIEHESLSLALDHSATRISNKRNQDDPTNSTARRRRIIPADRRGDRDTGPGRHIPDPNDPYASSPRLRHRLSPAPVFLSPLGSSVPRIGARGVERVPERVVWQHDG</sequence>
<evidence type="ECO:0000313" key="2">
    <source>
        <dbReference type="EMBL" id="KOX73291.1"/>
    </source>
</evidence>
<feature type="region of interest" description="Disordered" evidence="1">
    <location>
        <begin position="35"/>
        <end position="90"/>
    </location>
</feature>
<keyword evidence="3" id="KW-1185">Reference proteome</keyword>
<feature type="compositionally biased region" description="Basic and acidic residues" evidence="1">
    <location>
        <begin position="60"/>
        <end position="78"/>
    </location>
</feature>
<protein>
    <submittedName>
        <fullName evidence="2">Uncharacterized protein</fullName>
    </submittedName>
</protein>
<proteinExistence type="predicted"/>
<evidence type="ECO:0000313" key="3">
    <source>
        <dbReference type="Proteomes" id="UP000053105"/>
    </source>
</evidence>
<dbReference type="EMBL" id="KQ435800">
    <property type="protein sequence ID" value="KOX73291.1"/>
    <property type="molecule type" value="Genomic_DNA"/>
</dbReference>
<name>A0A0N0BFM2_9HYME</name>
<gene>
    <name evidence="2" type="ORF">WN51_01148</name>
</gene>
<dbReference type="AlphaFoldDB" id="A0A0N0BFM2"/>
<evidence type="ECO:0000256" key="1">
    <source>
        <dbReference type="SAM" id="MobiDB-lite"/>
    </source>
</evidence>
<accession>A0A0N0BFM2</accession>